<dbReference type="Gene3D" id="3.90.1150.10">
    <property type="entry name" value="Aspartate Aminotransferase, domain 1"/>
    <property type="match status" value="1"/>
</dbReference>
<dbReference type="SUPFAM" id="SSF53383">
    <property type="entry name" value="PLP-dependent transferases"/>
    <property type="match status" value="1"/>
</dbReference>
<sequence>MQKQTNRLVNTLATRIEDILEERKKEALFRSLRTTENLIDFCSNDYLGFAQSEKLKTAIHQQTMDGNFPTGATGSRLLAGNTAFVEDLEKQIANFHKATAGLIFNSGYDANVGLLSSIPQKNDVLITDELIHASMIDGARLSYATRYKFKHNDVEDLAKKLNKIEEDKANNLALKNIQVFVAIESVYSMDGDLAPLAEICQLCSEFGANLIVDEAHATGVFGKHGEGLLNELNLEDKVFARVITFGKALGCHGAIVLGSNSLRDYLINFARAFIYTTAAPIHSHISVKCAYDLMQSASFSNQNLHHLIQFFQKQASLHPTIDLIASTSAIQCILIPGNENCRAVAGTLQAKGLDIRPIVSPTVPKGKERLRICLHDFNTEAEILQIFEVLNKL</sequence>
<comment type="similarity">
    <text evidence="3">Belongs to the class-II pyridoxal-phosphate-dependent aminotransferase family. BioF subfamily.</text>
</comment>
<dbReference type="GO" id="GO:0030170">
    <property type="term" value="F:pyridoxal phosphate binding"/>
    <property type="evidence" value="ECO:0007669"/>
    <property type="project" value="InterPro"/>
</dbReference>
<proteinExistence type="inferred from homology"/>
<dbReference type="InterPro" id="IPR050087">
    <property type="entry name" value="AON_synthase_class-II"/>
</dbReference>
<dbReference type="EC" id="2.3.1.47" evidence="8"/>
<dbReference type="PANTHER" id="PTHR13693">
    <property type="entry name" value="CLASS II AMINOTRANSFERASE/8-AMINO-7-OXONONANOATE SYNTHASE"/>
    <property type="match status" value="1"/>
</dbReference>
<accession>A0A841ETX2</accession>
<evidence type="ECO:0000256" key="1">
    <source>
        <dbReference type="ARBA" id="ARBA00001933"/>
    </source>
</evidence>
<evidence type="ECO:0000259" key="7">
    <source>
        <dbReference type="Pfam" id="PF00155"/>
    </source>
</evidence>
<feature type="domain" description="Aminotransferase class I/classII large" evidence="7">
    <location>
        <begin position="37"/>
        <end position="376"/>
    </location>
</feature>
<comment type="caution">
    <text evidence="8">The sequence shown here is derived from an EMBL/GenBank/DDBJ whole genome shotgun (WGS) entry which is preliminary data.</text>
</comment>
<keyword evidence="5 6" id="KW-0663">Pyridoxal phosphate</keyword>
<protein>
    <submittedName>
        <fullName evidence="8">8-amino-7-oxononanoate synthase</fullName>
        <ecNumber evidence="8">2.3.1.47</ecNumber>
    </submittedName>
</protein>
<dbReference type="InterPro" id="IPR001917">
    <property type="entry name" value="Aminotrans_II_pyridoxalP_BS"/>
</dbReference>
<dbReference type="GO" id="GO:0008710">
    <property type="term" value="F:8-amino-7-oxononanoate synthase activity"/>
    <property type="evidence" value="ECO:0007669"/>
    <property type="project" value="UniProtKB-EC"/>
</dbReference>
<gene>
    <name evidence="8" type="ORF">HNP25_001553</name>
</gene>
<comment type="cofactor">
    <cofactor evidence="1 6">
        <name>pyridoxal 5'-phosphate</name>
        <dbReference type="ChEBI" id="CHEBI:597326"/>
    </cofactor>
</comment>
<dbReference type="Gene3D" id="3.40.640.10">
    <property type="entry name" value="Type I PLP-dependent aspartate aminotransferase-like (Major domain)"/>
    <property type="match status" value="1"/>
</dbReference>
<evidence type="ECO:0000256" key="4">
    <source>
        <dbReference type="ARBA" id="ARBA00022679"/>
    </source>
</evidence>
<dbReference type="RefSeq" id="WP_221432430.1">
    <property type="nucleotide sequence ID" value="NZ_JACHKT010000008.1"/>
</dbReference>
<reference evidence="8 9" key="1">
    <citation type="submission" date="2020-08" db="EMBL/GenBank/DDBJ databases">
        <title>Functional genomics of gut bacteria from endangered species of beetles.</title>
        <authorList>
            <person name="Carlos-Shanley C."/>
        </authorList>
    </citation>
    <scope>NUCLEOTIDE SEQUENCE [LARGE SCALE GENOMIC DNA]</scope>
    <source>
        <strain evidence="8 9">S00070</strain>
    </source>
</reference>
<evidence type="ECO:0000256" key="3">
    <source>
        <dbReference type="ARBA" id="ARBA00010008"/>
    </source>
</evidence>
<dbReference type="AlphaFoldDB" id="A0A841ETX2"/>
<dbReference type="InterPro" id="IPR015424">
    <property type="entry name" value="PyrdxlP-dep_Trfase"/>
</dbReference>
<keyword evidence="8" id="KW-0012">Acyltransferase</keyword>
<dbReference type="InterPro" id="IPR015422">
    <property type="entry name" value="PyrdxlP-dep_Trfase_small"/>
</dbReference>
<dbReference type="PROSITE" id="PS00599">
    <property type="entry name" value="AA_TRANSFER_CLASS_2"/>
    <property type="match status" value="1"/>
</dbReference>
<evidence type="ECO:0000256" key="5">
    <source>
        <dbReference type="ARBA" id="ARBA00022898"/>
    </source>
</evidence>
<keyword evidence="9" id="KW-1185">Reference proteome</keyword>
<evidence type="ECO:0000313" key="8">
    <source>
        <dbReference type="EMBL" id="MBB6002901.1"/>
    </source>
</evidence>
<evidence type="ECO:0000256" key="6">
    <source>
        <dbReference type="RuleBase" id="RU003693"/>
    </source>
</evidence>
<keyword evidence="4 8" id="KW-0808">Transferase</keyword>
<dbReference type="InterPro" id="IPR015421">
    <property type="entry name" value="PyrdxlP-dep_Trfase_major"/>
</dbReference>
<comment type="pathway">
    <text evidence="2">Lipid metabolism.</text>
</comment>
<dbReference type="PANTHER" id="PTHR13693:SF77">
    <property type="entry name" value="8-AMINO-7-OXONONANOATE SYNTHASE"/>
    <property type="match status" value="1"/>
</dbReference>
<dbReference type="Proteomes" id="UP000524404">
    <property type="component" value="Unassembled WGS sequence"/>
</dbReference>
<name>A0A841ETX2_9BACT</name>
<dbReference type="InterPro" id="IPR004839">
    <property type="entry name" value="Aminotransferase_I/II_large"/>
</dbReference>
<evidence type="ECO:0000313" key="9">
    <source>
        <dbReference type="Proteomes" id="UP000524404"/>
    </source>
</evidence>
<evidence type="ECO:0000256" key="2">
    <source>
        <dbReference type="ARBA" id="ARBA00005189"/>
    </source>
</evidence>
<dbReference type="Pfam" id="PF00155">
    <property type="entry name" value="Aminotran_1_2"/>
    <property type="match status" value="1"/>
</dbReference>
<organism evidence="8 9">
    <name type="scientific">Arcicella rosea</name>
    <dbReference type="NCBI Taxonomy" id="502909"/>
    <lineage>
        <taxon>Bacteria</taxon>
        <taxon>Pseudomonadati</taxon>
        <taxon>Bacteroidota</taxon>
        <taxon>Cytophagia</taxon>
        <taxon>Cytophagales</taxon>
        <taxon>Flectobacillaceae</taxon>
        <taxon>Arcicella</taxon>
    </lineage>
</organism>
<dbReference type="EMBL" id="JACHKT010000008">
    <property type="protein sequence ID" value="MBB6002901.1"/>
    <property type="molecule type" value="Genomic_DNA"/>
</dbReference>